<evidence type="ECO:0000313" key="3">
    <source>
        <dbReference type="Proteomes" id="UP000069205"/>
    </source>
</evidence>
<dbReference type="EMBL" id="CP011801">
    <property type="protein sequence ID" value="ALA59489.1"/>
    <property type="molecule type" value="Genomic_DNA"/>
</dbReference>
<evidence type="ECO:0000256" key="1">
    <source>
        <dbReference type="ARBA" id="ARBA00010751"/>
    </source>
</evidence>
<name>A0A0K2GF67_NITMO</name>
<proteinExistence type="inferred from homology"/>
<dbReference type="InterPro" id="IPR035439">
    <property type="entry name" value="UPF0145_dom_sf"/>
</dbReference>
<accession>A0A0K2GF67</accession>
<protein>
    <submittedName>
        <fullName evidence="2">Uncharacterized protein</fullName>
    </submittedName>
</protein>
<comment type="similarity">
    <text evidence="1">Belongs to the UPF0145 family.</text>
</comment>
<dbReference type="AlphaFoldDB" id="A0A0K2GF67"/>
<dbReference type="SUPFAM" id="SSF117782">
    <property type="entry name" value="YbjQ-like"/>
    <property type="match status" value="1"/>
</dbReference>
<dbReference type="PANTHER" id="PTHR34068:SF1">
    <property type="entry name" value="UPF0145 PROTEIN YBJQ"/>
    <property type="match status" value="1"/>
</dbReference>
<gene>
    <name evidence="2" type="ORF">NITMOv2_3090</name>
</gene>
<dbReference type="PANTHER" id="PTHR34068">
    <property type="entry name" value="UPF0145 PROTEIN YBJQ"/>
    <property type="match status" value="1"/>
</dbReference>
<dbReference type="Pfam" id="PF01906">
    <property type="entry name" value="YbjQ_1"/>
    <property type="match status" value="1"/>
</dbReference>
<keyword evidence="3" id="KW-1185">Reference proteome</keyword>
<dbReference type="OrthoDB" id="9796448at2"/>
<dbReference type="RefSeq" id="WP_053380487.1">
    <property type="nucleotide sequence ID" value="NZ_CP011801.1"/>
</dbReference>
<dbReference type="Proteomes" id="UP000069205">
    <property type="component" value="Chromosome"/>
</dbReference>
<organism evidence="2 3">
    <name type="scientific">Nitrospira moscoviensis</name>
    <dbReference type="NCBI Taxonomy" id="42253"/>
    <lineage>
        <taxon>Bacteria</taxon>
        <taxon>Pseudomonadati</taxon>
        <taxon>Nitrospirota</taxon>
        <taxon>Nitrospiria</taxon>
        <taxon>Nitrospirales</taxon>
        <taxon>Nitrospiraceae</taxon>
        <taxon>Nitrospira</taxon>
    </lineage>
</organism>
<evidence type="ECO:0000313" key="2">
    <source>
        <dbReference type="EMBL" id="ALA59489.1"/>
    </source>
</evidence>
<sequence length="159" mass="17287">MAKRDKKDIEFLSTQSYPGREVEALGLVVEIHTVGLGTFRDYIARIMDILGGRVNTYDKPARKAMENVFDSLQDQAGALGADAVIGVAVEVSPVPFKGMAMTQVVGFGTAVRFLRKEVSEFEGRDGVLPLSEESKRVVSEMTARSGRAVARPTIPILKS</sequence>
<dbReference type="InterPro" id="IPR002765">
    <property type="entry name" value="UPF0145_YbjQ-like"/>
</dbReference>
<dbReference type="STRING" id="42253.NITMOv2_3090"/>
<dbReference type="PATRIC" id="fig|42253.5.peg.3045"/>
<dbReference type="Gene3D" id="3.30.110.70">
    <property type="entry name" value="Hypothetical protein apc22750. Chain B"/>
    <property type="match status" value="1"/>
</dbReference>
<reference evidence="2 3" key="1">
    <citation type="journal article" date="2015" name="Proc. Natl. Acad. Sci. U.S.A.">
        <title>Expanded metabolic versatility of ubiquitous nitrite-oxidizing bacteria from the genus Nitrospira.</title>
        <authorList>
            <person name="Koch H."/>
            <person name="Lucker S."/>
            <person name="Albertsen M."/>
            <person name="Kitzinger K."/>
            <person name="Herbold C."/>
            <person name="Spieck E."/>
            <person name="Nielsen P.H."/>
            <person name="Wagner M."/>
            <person name="Daims H."/>
        </authorList>
    </citation>
    <scope>NUCLEOTIDE SEQUENCE [LARGE SCALE GENOMIC DNA]</scope>
    <source>
        <strain evidence="2 3">NSP M-1</strain>
    </source>
</reference>
<dbReference type="KEGG" id="nmv:NITMOv2_3090"/>